<keyword evidence="1" id="KW-0862">Zinc</keyword>
<keyword evidence="1" id="KW-0479">Metal-binding</keyword>
<evidence type="ECO:0000256" key="3">
    <source>
        <dbReference type="SAM" id="MobiDB-lite"/>
    </source>
</evidence>
<evidence type="ECO:0000256" key="1">
    <source>
        <dbReference type="PROSITE-ProRule" id="PRU00047"/>
    </source>
</evidence>
<keyword evidence="1" id="KW-0863">Zinc-finger</keyword>
<proteinExistence type="predicted"/>
<dbReference type="AlphaFoldDB" id="A0A4Q2V9N1"/>
<evidence type="ECO:0000313" key="5">
    <source>
        <dbReference type="EMBL" id="RYC80697.1"/>
    </source>
</evidence>
<feature type="compositionally biased region" description="Low complexity" evidence="3">
    <location>
        <begin position="469"/>
        <end position="479"/>
    </location>
</feature>
<dbReference type="InterPro" id="IPR001878">
    <property type="entry name" value="Znf_CCHC"/>
</dbReference>
<dbReference type="Proteomes" id="UP000290540">
    <property type="component" value="Unassembled WGS sequence"/>
</dbReference>
<accession>A0A4Q2V9N1</accession>
<feature type="region of interest" description="Disordered" evidence="3">
    <location>
        <begin position="460"/>
        <end position="536"/>
    </location>
</feature>
<protein>
    <recommendedName>
        <fullName evidence="4">CCHC-type domain-containing protein</fullName>
    </recommendedName>
</protein>
<evidence type="ECO:0000259" key="4">
    <source>
        <dbReference type="PROSITE" id="PS50158"/>
    </source>
</evidence>
<feature type="domain" description="CCHC-type" evidence="4">
    <location>
        <begin position="370"/>
        <end position="384"/>
    </location>
</feature>
<reference evidence="5 6" key="1">
    <citation type="submission" date="2016-12" db="EMBL/GenBank/DDBJ databases">
        <title>Draft genome sequence of Fusarium oxysporum causing rot on Narcissus.</title>
        <authorList>
            <person name="Armitage A.D."/>
            <person name="Taylor A."/>
            <person name="Clarkson J.P."/>
            <person name="Harrison R.J."/>
            <person name="Jackson A.C."/>
        </authorList>
    </citation>
    <scope>NUCLEOTIDE SEQUENCE [LARGE SCALE GENOMIC DNA]</scope>
    <source>
        <strain evidence="5 6">N139</strain>
    </source>
</reference>
<name>A0A4Q2V9N1_FUSOX</name>
<comment type="caution">
    <text evidence="5">The sequence shown here is derived from an EMBL/GenBank/DDBJ whole genome shotgun (WGS) entry which is preliminary data.</text>
</comment>
<dbReference type="GO" id="GO:0008270">
    <property type="term" value="F:zinc ion binding"/>
    <property type="evidence" value="ECO:0007669"/>
    <property type="project" value="UniProtKB-KW"/>
</dbReference>
<keyword evidence="2" id="KW-0175">Coiled coil</keyword>
<dbReference type="GO" id="GO:0003676">
    <property type="term" value="F:nucleic acid binding"/>
    <property type="evidence" value="ECO:0007669"/>
    <property type="project" value="InterPro"/>
</dbReference>
<organism evidence="5 6">
    <name type="scientific">Fusarium oxysporum f. sp. narcissi</name>
    <dbReference type="NCBI Taxonomy" id="451672"/>
    <lineage>
        <taxon>Eukaryota</taxon>
        <taxon>Fungi</taxon>
        <taxon>Dikarya</taxon>
        <taxon>Ascomycota</taxon>
        <taxon>Pezizomycotina</taxon>
        <taxon>Sordariomycetes</taxon>
        <taxon>Hypocreomycetidae</taxon>
        <taxon>Hypocreales</taxon>
        <taxon>Nectriaceae</taxon>
        <taxon>Fusarium</taxon>
        <taxon>Fusarium oxysporum species complex</taxon>
    </lineage>
</organism>
<dbReference type="EMBL" id="MQTW01000333">
    <property type="protein sequence ID" value="RYC80697.1"/>
    <property type="molecule type" value="Genomic_DNA"/>
</dbReference>
<gene>
    <name evidence="5" type="ORF">BFJ63_vAg16423</name>
</gene>
<dbReference type="PROSITE" id="PS50158">
    <property type="entry name" value="ZF_CCHC"/>
    <property type="match status" value="1"/>
</dbReference>
<feature type="coiled-coil region" evidence="2">
    <location>
        <begin position="84"/>
        <end position="115"/>
    </location>
</feature>
<feature type="region of interest" description="Disordered" evidence="3">
    <location>
        <begin position="546"/>
        <end position="565"/>
    </location>
</feature>
<evidence type="ECO:0000256" key="2">
    <source>
        <dbReference type="SAM" id="Coils"/>
    </source>
</evidence>
<sequence>MATPWPQDEIWPTDYREHATNLSKYLQKALSAIDNGDGLPVASRGVRVALIGALTLIVKMQSTPDLGHVYEAVKIGQVETKAAAESLAHHVNSLKNELNETNTKAQQTMEVVQRNSEIAMDAKTAAKEATEIGKATMKMIRDMKLVSQQNHASITPTYANVMARGGLATSIHNPQNQKASPVQTVREIIINIRDPVTIANIRAMSPRSLKSHVDLAIAQSSNEHIEKIKVVSSNQLRSGDLSIKTATSSDMVALRQFAEDWEQRIGNGATVRIPTYGVLVHGVRTSSMDMDNFELIREGLLQDNKPFIPTAEIKYIGWLTRSSSSKSASSVVVEFTRPEDANKVIDEGLIWQGEVFQCELYDRQCRVRQCFQCHKYGHIGTQCKATITCGYCAQEHPTRDCPTKSDRDAPRKCAACNGVHEAWNNQCPVRKQEVNKAKAASKLRPRYHLELESFVTRISTGTRTRERQNNTNTITRTGRPILESGRPQDASSTRSRSPTKRLQKRANPGSDQVASDNPDNEIVVNMGSQRPRRTAAASRRVLEALDVNRQTTQHGQQMEIDDQEC</sequence>
<evidence type="ECO:0000313" key="6">
    <source>
        <dbReference type="Proteomes" id="UP000290540"/>
    </source>
</evidence>